<accession>A0A2I7N6F0</accession>
<gene>
    <name evidence="2" type="ORF">CUN60_06950</name>
</gene>
<dbReference type="Proteomes" id="UP000236655">
    <property type="component" value="Chromosome"/>
</dbReference>
<dbReference type="RefSeq" id="WP_102951342.1">
    <property type="nucleotide sequence ID" value="NZ_CP024847.1"/>
</dbReference>
<dbReference type="AlphaFoldDB" id="A0A2I7N6F0"/>
<name>A0A2I7N6F0_9NEIS</name>
<reference evidence="3" key="1">
    <citation type="submission" date="2017-11" db="EMBL/GenBank/DDBJ databases">
        <authorList>
            <person name="Chan K.G."/>
            <person name="Lee L.S."/>
        </authorList>
    </citation>
    <scope>NUCLEOTIDE SEQUENCE [LARGE SCALE GENOMIC DNA]</scope>
    <source>
        <strain evidence="3">DSM 100970</strain>
    </source>
</reference>
<dbReference type="EMBL" id="CP024847">
    <property type="protein sequence ID" value="AUR52046.1"/>
    <property type="molecule type" value="Genomic_DNA"/>
</dbReference>
<dbReference type="OrthoDB" id="9775406at2"/>
<feature type="chain" id="PRO_5014321548" evidence="1">
    <location>
        <begin position="25"/>
        <end position="374"/>
    </location>
</feature>
<proteinExistence type="predicted"/>
<organism evidence="2 3">
    <name type="scientific">Aquella oligotrophica</name>
    <dbReference type="NCBI Taxonomy" id="2067065"/>
    <lineage>
        <taxon>Bacteria</taxon>
        <taxon>Pseudomonadati</taxon>
        <taxon>Pseudomonadota</taxon>
        <taxon>Betaproteobacteria</taxon>
        <taxon>Neisseriales</taxon>
        <taxon>Neisseriaceae</taxon>
        <taxon>Aquella</taxon>
    </lineage>
</organism>
<evidence type="ECO:0000256" key="1">
    <source>
        <dbReference type="SAM" id="SignalP"/>
    </source>
</evidence>
<evidence type="ECO:0000313" key="2">
    <source>
        <dbReference type="EMBL" id="AUR52046.1"/>
    </source>
</evidence>
<sequence length="374" mass="42170">MTNTKLYKPYLIMSLLFISRNLWAIKQPSWEAVGNKAFSSGYSSQTKIAISPDGTPYVAFLSYVNGNDRVSVMKYSGSKWEDVGYPGINNGTARDLNLVISGDNTPYIAFEDTSVGYYRASVMKFNGVFWEYVGSPGFSNGEASKIHLAISSQGVPYVSYSDYNNKSSLIVKKFNLINWVTVGNPDISGGHVDFNNLSIDSNNIPYVAYSYSLATNYEDNKTHVKYFDGCNWESIGRNFTYRKAYNIELQISQNGSPYVAYTSSNRSQFITYFNGKDWIELNDIPFDTIQPISLAIKNNIPYIAFQNFNDNGKGMVIYYDYNQWVILGGEAVSIAAADYINMAFSSNRIAYVVYKDYYNKNKVTVMAYDNSEGR</sequence>
<feature type="signal peptide" evidence="1">
    <location>
        <begin position="1"/>
        <end position="24"/>
    </location>
</feature>
<dbReference type="KEGG" id="nba:CUN60_06950"/>
<protein>
    <submittedName>
        <fullName evidence="2">Uncharacterized protein</fullName>
    </submittedName>
</protein>
<keyword evidence="3" id="KW-1185">Reference proteome</keyword>
<evidence type="ECO:0000313" key="3">
    <source>
        <dbReference type="Proteomes" id="UP000236655"/>
    </source>
</evidence>
<keyword evidence="1" id="KW-0732">Signal</keyword>